<evidence type="ECO:0000256" key="2">
    <source>
        <dbReference type="ARBA" id="ARBA00022603"/>
    </source>
</evidence>
<accession>A0A1L3GNE2</accession>
<evidence type="ECO:0000256" key="5">
    <source>
        <dbReference type="HAMAP-Rule" id="MF_00787"/>
    </source>
</evidence>
<evidence type="ECO:0000256" key="4">
    <source>
        <dbReference type="ARBA" id="ARBA00022691"/>
    </source>
</evidence>
<keyword evidence="2 5" id="KW-0489">Methyltransferase</keyword>
<keyword evidence="3 5" id="KW-0808">Transferase</keyword>
<keyword evidence="1 5" id="KW-0169">Cobalamin biosynthesis</keyword>
<proteinExistence type="inferred from homology"/>
<evidence type="ECO:0000313" key="6">
    <source>
        <dbReference type="EMBL" id="APG27466.1"/>
    </source>
</evidence>
<evidence type="ECO:0000256" key="1">
    <source>
        <dbReference type="ARBA" id="ARBA00022573"/>
    </source>
</evidence>
<dbReference type="STRING" id="1842532.A7E78_06190"/>
<sequence length="352" mass="36784">MSMGGLQSGFTTGACAAAAAKAAACLLSEGTMHDAITIPLPDGTRESLPLSYVRALPDGAEAAVCKQAGDDPDVTDGALVITRIAWVDGDIQFHAGEGVGIITKPGLALPPGEPAINPGPRAMIKAAVREVTDLGLRITVVIPAGKELAARTFNPRLGIEGGISVLGTTGRVRPFSLEAVRKTMECAYNVTLASGNRHPVLVPGHIGERAARRHFRLTDEQLVEAGNEWGFMIDLVLRKTPAALLVLGHPGKLAKLPLGHWDTHSSRSASPVPSVRTLAAQVLNCTVAEATTVEGVFADLTPEQQKYLGDALAEAVQVAISRRLNYSVPVSAVLINLAGDLLGSSGDLTPWQ</sequence>
<dbReference type="InterPro" id="IPR002748">
    <property type="entry name" value="CbiD"/>
</dbReference>
<comment type="similarity">
    <text evidence="5">Belongs to the CbiD family.</text>
</comment>
<dbReference type="PANTHER" id="PTHR35863">
    <property type="entry name" value="COBALT-PRECORRIN-5B C(1)-METHYLTRANSFERASE"/>
    <property type="match status" value="1"/>
</dbReference>
<reference evidence="6 7" key="1">
    <citation type="journal article" date="2017" name="Genome Announc.">
        <title>Complete Genome Sequences of Two Acetylene-Fermenting Pelobacter acetylenicus Strains.</title>
        <authorList>
            <person name="Sutton J.M."/>
            <person name="Baesman S.M."/>
            <person name="Fierst J.L."/>
            <person name="Poret-Peterson A.T."/>
            <person name="Oremland R.S."/>
            <person name="Dunlap D.S."/>
            <person name="Akob D.M."/>
        </authorList>
    </citation>
    <scope>NUCLEOTIDE SEQUENCE [LARGE SCALE GENOMIC DNA]</scope>
    <source>
        <strain evidence="6 7">SFB93</strain>
    </source>
</reference>
<dbReference type="Proteomes" id="UP000182517">
    <property type="component" value="Chromosome"/>
</dbReference>
<protein>
    <recommendedName>
        <fullName evidence="5">Cobalt-precorrin-5B C(1)-methyltransferase</fullName>
        <ecNumber evidence="5">2.1.1.195</ecNumber>
    </recommendedName>
    <alternativeName>
        <fullName evidence="5">Cobalt-precorrin-6A synthase</fullName>
    </alternativeName>
</protein>
<dbReference type="Pfam" id="PF01888">
    <property type="entry name" value="CbiD"/>
    <property type="match status" value="1"/>
</dbReference>
<dbReference type="NCBIfam" id="TIGR00312">
    <property type="entry name" value="cbiD"/>
    <property type="match status" value="1"/>
</dbReference>
<dbReference type="EMBL" id="CP015519">
    <property type="protein sequence ID" value="APG27466.1"/>
    <property type="molecule type" value="Genomic_DNA"/>
</dbReference>
<name>A0A1L3GNE2_9BACT</name>
<dbReference type="KEGG" id="pef:A7E78_06190"/>
<comment type="pathway">
    <text evidence="5">Cofactor biosynthesis; adenosylcobalamin biosynthesis; cob(II)yrinate a,c-diamide from sirohydrochlorin (anaerobic route): step 6/10.</text>
</comment>
<gene>
    <name evidence="5" type="primary">cbiD</name>
    <name evidence="6" type="ORF">A7E78_06190</name>
</gene>
<keyword evidence="7" id="KW-1185">Reference proteome</keyword>
<dbReference type="EC" id="2.1.1.195" evidence="5"/>
<organism evidence="6 7">
    <name type="scientific">Syntrophotalea acetylenivorans</name>
    <dbReference type="NCBI Taxonomy" id="1842532"/>
    <lineage>
        <taxon>Bacteria</taxon>
        <taxon>Pseudomonadati</taxon>
        <taxon>Thermodesulfobacteriota</taxon>
        <taxon>Desulfuromonadia</taxon>
        <taxon>Desulfuromonadales</taxon>
        <taxon>Syntrophotaleaceae</taxon>
        <taxon>Syntrophotalea</taxon>
    </lineage>
</organism>
<keyword evidence="4 5" id="KW-0949">S-adenosyl-L-methionine</keyword>
<dbReference type="GO" id="GO:0019251">
    <property type="term" value="P:anaerobic cobalamin biosynthetic process"/>
    <property type="evidence" value="ECO:0007669"/>
    <property type="project" value="UniProtKB-UniRule"/>
</dbReference>
<comment type="function">
    <text evidence="5">Catalyzes the methylation of C-1 in cobalt-precorrin-5B to form cobalt-precorrin-6A.</text>
</comment>
<dbReference type="GO" id="GO:0043780">
    <property type="term" value="F:cobalt-precorrin-5B C1-methyltransferase activity"/>
    <property type="evidence" value="ECO:0007669"/>
    <property type="project" value="RHEA"/>
</dbReference>
<dbReference type="GO" id="GO:0032259">
    <property type="term" value="P:methylation"/>
    <property type="evidence" value="ECO:0007669"/>
    <property type="project" value="UniProtKB-KW"/>
</dbReference>
<dbReference type="SUPFAM" id="SSF111342">
    <property type="entry name" value="CbiD-like"/>
    <property type="match status" value="1"/>
</dbReference>
<evidence type="ECO:0000313" key="7">
    <source>
        <dbReference type="Proteomes" id="UP000182517"/>
    </source>
</evidence>
<evidence type="ECO:0000256" key="3">
    <source>
        <dbReference type="ARBA" id="ARBA00022679"/>
    </source>
</evidence>
<dbReference type="UniPathway" id="UPA00148">
    <property type="reaction ID" value="UER00227"/>
</dbReference>
<dbReference type="AlphaFoldDB" id="A0A1L3GNE2"/>
<comment type="catalytic activity">
    <reaction evidence="5">
        <text>Co-precorrin-5B + S-adenosyl-L-methionine = Co-precorrin-6A + S-adenosyl-L-homocysteine</text>
        <dbReference type="Rhea" id="RHEA:26285"/>
        <dbReference type="ChEBI" id="CHEBI:57856"/>
        <dbReference type="ChEBI" id="CHEBI:59789"/>
        <dbReference type="ChEBI" id="CHEBI:60063"/>
        <dbReference type="ChEBI" id="CHEBI:60064"/>
        <dbReference type="EC" id="2.1.1.195"/>
    </reaction>
</comment>
<dbReference type="PANTHER" id="PTHR35863:SF1">
    <property type="entry name" value="COBALT-PRECORRIN-5B C(1)-METHYLTRANSFERASE"/>
    <property type="match status" value="1"/>
</dbReference>
<dbReference type="Gene3D" id="3.30.2110.10">
    <property type="entry name" value="CbiD-like"/>
    <property type="match status" value="1"/>
</dbReference>
<dbReference type="PIRSF" id="PIRSF026782">
    <property type="entry name" value="CbiD"/>
    <property type="match status" value="1"/>
</dbReference>
<dbReference type="HAMAP" id="MF_00787">
    <property type="entry name" value="CbiD"/>
    <property type="match status" value="1"/>
</dbReference>
<dbReference type="InterPro" id="IPR036074">
    <property type="entry name" value="CbiD_sf"/>
</dbReference>